<sequence>AEEVRSAGKTYTHGQSVIAMSLCSPKEVVFNALAWYLLAMIPVGLLTVMVGWPVLLISFLAMLITFWYSIGKMNWTHELAFTVATGLIPVLFGMFAVSPDADWGVGLLAGVCLGLVTGPQIVMDEVTDAEANIAKGAKSIGYKALELKIDLPFYQMGWLLFLYIYQLFLITIGIFAPLTAITFIAFPLWMASLVFSSRKASFEKGVIGFLLTAGLYTSLLLVGEIIGG</sequence>
<evidence type="ECO:0008006" key="3">
    <source>
        <dbReference type="Google" id="ProtNLM"/>
    </source>
</evidence>
<organism evidence="2">
    <name type="scientific">marine sediment metagenome</name>
    <dbReference type="NCBI Taxonomy" id="412755"/>
    <lineage>
        <taxon>unclassified sequences</taxon>
        <taxon>metagenomes</taxon>
        <taxon>ecological metagenomes</taxon>
    </lineage>
</organism>
<feature type="transmembrane region" description="Helical" evidence="1">
    <location>
        <begin position="206"/>
        <end position="226"/>
    </location>
</feature>
<feature type="transmembrane region" description="Helical" evidence="1">
    <location>
        <begin position="158"/>
        <end position="186"/>
    </location>
</feature>
<dbReference type="EMBL" id="BARW01010073">
    <property type="protein sequence ID" value="GAI86962.1"/>
    <property type="molecule type" value="Genomic_DNA"/>
</dbReference>
<keyword evidence="1" id="KW-0812">Transmembrane</keyword>
<dbReference type="AlphaFoldDB" id="X1S1S8"/>
<evidence type="ECO:0000256" key="1">
    <source>
        <dbReference type="SAM" id="Phobius"/>
    </source>
</evidence>
<proteinExistence type="predicted"/>
<name>X1S1S8_9ZZZZ</name>
<comment type="caution">
    <text evidence="2">The sequence shown here is derived from an EMBL/GenBank/DDBJ whole genome shotgun (WGS) entry which is preliminary data.</text>
</comment>
<evidence type="ECO:0000313" key="2">
    <source>
        <dbReference type="EMBL" id="GAI86962.1"/>
    </source>
</evidence>
<feature type="transmembrane region" description="Helical" evidence="1">
    <location>
        <begin position="34"/>
        <end position="67"/>
    </location>
</feature>
<reference evidence="2" key="1">
    <citation type="journal article" date="2014" name="Front. Microbiol.">
        <title>High frequency of phylogenetically diverse reductive dehalogenase-homologous genes in deep subseafloor sedimentary metagenomes.</title>
        <authorList>
            <person name="Kawai M."/>
            <person name="Futagami T."/>
            <person name="Toyoda A."/>
            <person name="Takaki Y."/>
            <person name="Nishi S."/>
            <person name="Hori S."/>
            <person name="Arai W."/>
            <person name="Tsubouchi T."/>
            <person name="Morono Y."/>
            <person name="Uchiyama I."/>
            <person name="Ito T."/>
            <person name="Fujiyama A."/>
            <person name="Inagaki F."/>
            <person name="Takami H."/>
        </authorList>
    </citation>
    <scope>NUCLEOTIDE SEQUENCE</scope>
    <source>
        <strain evidence="2">Expedition CK06-06</strain>
    </source>
</reference>
<feature type="non-terminal residue" evidence="2">
    <location>
        <position position="1"/>
    </location>
</feature>
<accession>X1S1S8</accession>
<keyword evidence="1" id="KW-1133">Transmembrane helix</keyword>
<feature type="transmembrane region" description="Helical" evidence="1">
    <location>
        <begin position="79"/>
        <end position="97"/>
    </location>
</feature>
<gene>
    <name evidence="2" type="ORF">S12H4_20001</name>
</gene>
<protein>
    <recommendedName>
        <fullName evidence="3">Prenyltransferase</fullName>
    </recommendedName>
</protein>
<keyword evidence="1" id="KW-0472">Membrane</keyword>